<dbReference type="Gene3D" id="3.40.470.10">
    <property type="entry name" value="Uracil-DNA glycosylase-like domain"/>
    <property type="match status" value="1"/>
</dbReference>
<evidence type="ECO:0000256" key="4">
    <source>
        <dbReference type="ARBA" id="ARBA00023125"/>
    </source>
</evidence>
<evidence type="ECO:0000256" key="5">
    <source>
        <dbReference type="ARBA" id="ARBA00023204"/>
    </source>
</evidence>
<keyword evidence="4" id="KW-0238">DNA-binding</keyword>
<dbReference type="GO" id="GO:0017065">
    <property type="term" value="F:single-strand selective uracil DNA N-glycosylase activity"/>
    <property type="evidence" value="ECO:0007669"/>
    <property type="project" value="InterPro"/>
</dbReference>
<evidence type="ECO:0000313" key="8">
    <source>
        <dbReference type="Proteomes" id="UP000561045"/>
    </source>
</evidence>
<organism evidence="7 8">
    <name type="scientific">Niveibacterium umoris</name>
    <dbReference type="NCBI Taxonomy" id="1193620"/>
    <lineage>
        <taxon>Bacteria</taxon>
        <taxon>Pseudomonadati</taxon>
        <taxon>Pseudomonadota</taxon>
        <taxon>Betaproteobacteria</taxon>
        <taxon>Rhodocyclales</taxon>
        <taxon>Rhodocyclaceae</taxon>
        <taxon>Niveibacterium</taxon>
    </lineage>
</organism>
<protein>
    <submittedName>
        <fullName evidence="7">Single-strand selective monofunctional uracil DNA glycosylase</fullName>
        <ecNumber evidence="7">3.2.2.-</ecNumber>
    </submittedName>
</protein>
<dbReference type="RefSeq" id="WP_183636130.1">
    <property type="nucleotide sequence ID" value="NZ_BAABLE010000005.1"/>
</dbReference>
<dbReference type="GO" id="GO:0003677">
    <property type="term" value="F:DNA binding"/>
    <property type="evidence" value="ECO:0007669"/>
    <property type="project" value="UniProtKB-KW"/>
</dbReference>
<dbReference type="FunFam" id="3.40.470.10:FF:000005">
    <property type="entry name" value="Single-strand selective monofunctional uracil DNA glycosylase"/>
    <property type="match status" value="1"/>
</dbReference>
<dbReference type="Pfam" id="PF03167">
    <property type="entry name" value="UDG"/>
    <property type="match status" value="1"/>
</dbReference>
<comment type="caution">
    <text evidence="7">The sequence shown here is derived from an EMBL/GenBank/DDBJ whole genome shotgun (WGS) entry which is preliminary data.</text>
</comment>
<keyword evidence="5" id="KW-0234">DNA repair</keyword>
<dbReference type="SUPFAM" id="SSF52141">
    <property type="entry name" value="Uracil-DNA glycosylase-like"/>
    <property type="match status" value="1"/>
</dbReference>
<dbReference type="GO" id="GO:0000703">
    <property type="term" value="F:oxidized pyrimidine nucleobase lesion DNA N-glycosylase activity"/>
    <property type="evidence" value="ECO:0007669"/>
    <property type="project" value="TreeGrafter"/>
</dbReference>
<proteinExistence type="inferred from homology"/>
<feature type="domain" description="Uracil-DNA glycosylase-like" evidence="6">
    <location>
        <begin position="48"/>
        <end position="217"/>
    </location>
</feature>
<evidence type="ECO:0000256" key="3">
    <source>
        <dbReference type="ARBA" id="ARBA00022801"/>
    </source>
</evidence>
<accession>A0A840BL06</accession>
<dbReference type="CDD" id="cd19374">
    <property type="entry name" value="UDG-F3_SMUG1-like"/>
    <property type="match status" value="1"/>
</dbReference>
<dbReference type="EMBL" id="JACIET010000002">
    <property type="protein sequence ID" value="MBB4014251.1"/>
    <property type="molecule type" value="Genomic_DNA"/>
</dbReference>
<dbReference type="Proteomes" id="UP000561045">
    <property type="component" value="Unassembled WGS sequence"/>
</dbReference>
<dbReference type="PANTHER" id="PTHR13235">
    <property type="entry name" value="SINGLE-STRAND SELECTIVE MONOFUNCTIONAL URACIL DNA GLYCOSYLASE"/>
    <property type="match status" value="1"/>
</dbReference>
<evidence type="ECO:0000256" key="2">
    <source>
        <dbReference type="ARBA" id="ARBA00022763"/>
    </source>
</evidence>
<evidence type="ECO:0000313" key="7">
    <source>
        <dbReference type="EMBL" id="MBB4014251.1"/>
    </source>
</evidence>
<comment type="similarity">
    <text evidence="1">Belongs to the uracil-DNA glycosylase (UDG) superfamily. SMUG1 family.</text>
</comment>
<dbReference type="InterPro" id="IPR005122">
    <property type="entry name" value="Uracil-DNA_glycosylase-like"/>
</dbReference>
<dbReference type="InterPro" id="IPR036895">
    <property type="entry name" value="Uracil-DNA_glycosylase-like_sf"/>
</dbReference>
<keyword evidence="8" id="KW-1185">Reference proteome</keyword>
<dbReference type="EC" id="3.2.2.-" evidence="7"/>
<name>A0A840BL06_9RHOO</name>
<keyword evidence="3 7" id="KW-0378">Hydrolase</keyword>
<gene>
    <name evidence="7" type="ORF">GGR36_003597</name>
</gene>
<dbReference type="PANTHER" id="PTHR13235:SF2">
    <property type="entry name" value="SINGLE-STRAND SELECTIVE MONOFUNCTIONAL URACIL DNA GLYCOSYLASE"/>
    <property type="match status" value="1"/>
</dbReference>
<keyword evidence="2" id="KW-0227">DNA damage</keyword>
<evidence type="ECO:0000256" key="1">
    <source>
        <dbReference type="ARBA" id="ARBA00007889"/>
    </source>
</evidence>
<evidence type="ECO:0000259" key="6">
    <source>
        <dbReference type="Pfam" id="PF03167"/>
    </source>
</evidence>
<keyword evidence="7" id="KW-0326">Glycosidase</keyword>
<dbReference type="InterPro" id="IPR039134">
    <property type="entry name" value="SMUG1"/>
</dbReference>
<dbReference type="GO" id="GO:0006284">
    <property type="term" value="P:base-excision repair"/>
    <property type="evidence" value="ECO:0007669"/>
    <property type="project" value="InterPro"/>
</dbReference>
<sequence>MALSTRLIAAADQLSAACEALAFAPPITHVYNPLTYARDAHSEYLRRFGATRKRVIFLGMNPGPFGMVQTGVPFGEVAAVRDWMGICGGVVKPAQETPKRPIEGFACARSEVSGRRLWGLFAERFGRAEDFFAGHFVANYCPLAFFEDARNATPDKLPAAEQAPLLAACDAHLRTMAEVLQPEWVIGVGAWAEGRARIALTGLPLRFGRVLHPSPASPAANRGWAEAATKQLRELGVWPQS</sequence>
<reference evidence="7 8" key="1">
    <citation type="submission" date="2020-08" db="EMBL/GenBank/DDBJ databases">
        <title>Genomic Encyclopedia of Type Strains, Phase IV (KMG-IV): sequencing the most valuable type-strain genomes for metagenomic binning, comparative biology and taxonomic classification.</title>
        <authorList>
            <person name="Goeker M."/>
        </authorList>
    </citation>
    <scope>NUCLEOTIDE SEQUENCE [LARGE SCALE GENOMIC DNA]</scope>
    <source>
        <strain evidence="7 8">DSM 106739</strain>
    </source>
</reference>
<dbReference type="AlphaFoldDB" id="A0A840BL06"/>